<dbReference type="Pfam" id="PF03927">
    <property type="entry name" value="NapD"/>
    <property type="match status" value="1"/>
</dbReference>
<keyword evidence="2" id="KW-1185">Reference proteome</keyword>
<dbReference type="Gene3D" id="3.30.70.920">
    <property type="match status" value="1"/>
</dbReference>
<sequence length="89" mass="9426">MVISGLVLQCHPDRVESVAAQLAQMPGVSDVTPVEGGGHLACVLEAPSLEASILVLDHLKALPGVYSAMPTYIHALEEDERWNSPAVHS</sequence>
<dbReference type="InterPro" id="IPR005623">
    <property type="entry name" value="Chaperone_NapD_NO3_reduct"/>
</dbReference>
<dbReference type="InterPro" id="IPR011008">
    <property type="entry name" value="Dimeric_a/b-barrel"/>
</dbReference>
<dbReference type="Proteomes" id="UP001519289">
    <property type="component" value="Unassembled WGS sequence"/>
</dbReference>
<evidence type="ECO:0000313" key="1">
    <source>
        <dbReference type="EMBL" id="MBP2018739.1"/>
    </source>
</evidence>
<reference evidence="1 2" key="1">
    <citation type="submission" date="2021-03" db="EMBL/GenBank/DDBJ databases">
        <title>Genomic Encyclopedia of Type Strains, Phase IV (KMG-IV): sequencing the most valuable type-strain genomes for metagenomic binning, comparative biology and taxonomic classification.</title>
        <authorList>
            <person name="Goeker M."/>
        </authorList>
    </citation>
    <scope>NUCLEOTIDE SEQUENCE [LARGE SCALE GENOMIC DNA]</scope>
    <source>
        <strain evidence="1 2">DSM 27138</strain>
    </source>
</reference>
<accession>A0ABS4JWD1</accession>
<dbReference type="SUPFAM" id="SSF54909">
    <property type="entry name" value="Dimeric alpha+beta barrel"/>
    <property type="match status" value="1"/>
</dbReference>
<protein>
    <submittedName>
        <fullName evidence="1">Nitrate reductase NapAB chaperone NapD</fullName>
    </submittedName>
</protein>
<dbReference type="RefSeq" id="WP_209466867.1">
    <property type="nucleotide sequence ID" value="NZ_JAGGLG010000017.1"/>
</dbReference>
<dbReference type="EMBL" id="JAGGLG010000017">
    <property type="protein sequence ID" value="MBP2018739.1"/>
    <property type="molecule type" value="Genomic_DNA"/>
</dbReference>
<proteinExistence type="predicted"/>
<comment type="caution">
    <text evidence="1">The sequence shown here is derived from an EMBL/GenBank/DDBJ whole genome shotgun (WGS) entry which is preliminary data.</text>
</comment>
<organism evidence="1 2">
    <name type="scientific">Symbiobacterium terraclitae</name>
    <dbReference type="NCBI Taxonomy" id="557451"/>
    <lineage>
        <taxon>Bacteria</taxon>
        <taxon>Bacillati</taxon>
        <taxon>Bacillota</taxon>
        <taxon>Clostridia</taxon>
        <taxon>Eubacteriales</taxon>
        <taxon>Symbiobacteriaceae</taxon>
        <taxon>Symbiobacterium</taxon>
    </lineage>
</organism>
<name>A0ABS4JWD1_9FIRM</name>
<evidence type="ECO:0000313" key="2">
    <source>
        <dbReference type="Proteomes" id="UP001519289"/>
    </source>
</evidence>
<gene>
    <name evidence="1" type="ORF">J2Z79_002154</name>
</gene>